<evidence type="ECO:0000256" key="6">
    <source>
        <dbReference type="ARBA" id="ARBA00022491"/>
    </source>
</evidence>
<dbReference type="InterPro" id="IPR043135">
    <property type="entry name" value="Fur_C"/>
</dbReference>
<keyword evidence="13" id="KW-1185">Reference proteome</keyword>
<evidence type="ECO:0000256" key="8">
    <source>
        <dbReference type="ARBA" id="ARBA00022833"/>
    </source>
</evidence>
<evidence type="ECO:0000256" key="2">
    <source>
        <dbReference type="ARBA" id="ARBA00007957"/>
    </source>
</evidence>
<keyword evidence="10" id="KW-0238">DNA-binding</keyword>
<keyword evidence="11" id="KW-0804">Transcription</keyword>
<proteinExistence type="inferred from homology"/>
<dbReference type="RefSeq" id="WP_274152754.1">
    <property type="nucleotide sequence ID" value="NZ_CP117812.1"/>
</dbReference>
<evidence type="ECO:0000256" key="4">
    <source>
        <dbReference type="ARBA" id="ARBA00020910"/>
    </source>
</evidence>
<evidence type="ECO:0000256" key="9">
    <source>
        <dbReference type="ARBA" id="ARBA00023015"/>
    </source>
</evidence>
<dbReference type="PANTHER" id="PTHR33202:SF2">
    <property type="entry name" value="FERRIC UPTAKE REGULATION PROTEIN"/>
    <property type="match status" value="1"/>
</dbReference>
<comment type="subunit">
    <text evidence="3">Homodimer.</text>
</comment>
<keyword evidence="6" id="KW-0678">Repressor</keyword>
<dbReference type="SUPFAM" id="SSF46785">
    <property type="entry name" value="Winged helix' DNA-binding domain"/>
    <property type="match status" value="1"/>
</dbReference>
<evidence type="ECO:0000256" key="10">
    <source>
        <dbReference type="ARBA" id="ARBA00023125"/>
    </source>
</evidence>
<comment type="similarity">
    <text evidence="2">Belongs to the Fur family.</text>
</comment>
<gene>
    <name evidence="12" type="ORF">PQO03_19570</name>
</gene>
<dbReference type="CDD" id="cd07153">
    <property type="entry name" value="Fur_like"/>
    <property type="match status" value="1"/>
</dbReference>
<reference evidence="12 13" key="1">
    <citation type="submission" date="2023-02" db="EMBL/GenBank/DDBJ databases">
        <title>Genome sequence of Lentisphaera profundi SAORIC-696.</title>
        <authorList>
            <person name="Kim e."/>
            <person name="Cho J.-C."/>
            <person name="Choi A."/>
            <person name="Kang I."/>
        </authorList>
    </citation>
    <scope>NUCLEOTIDE SEQUENCE [LARGE SCALE GENOMIC DNA]</scope>
    <source>
        <strain evidence="12 13">SAORIC-696</strain>
    </source>
</reference>
<evidence type="ECO:0000313" key="13">
    <source>
        <dbReference type="Proteomes" id="UP001214250"/>
    </source>
</evidence>
<name>A0ABY7W172_9BACT</name>
<keyword evidence="9" id="KW-0805">Transcription regulation</keyword>
<dbReference type="InterPro" id="IPR036388">
    <property type="entry name" value="WH-like_DNA-bd_sf"/>
</dbReference>
<protein>
    <recommendedName>
        <fullName evidence="4">Ferric uptake regulation protein</fullName>
    </recommendedName>
</protein>
<evidence type="ECO:0000313" key="12">
    <source>
        <dbReference type="EMBL" id="WDE98023.1"/>
    </source>
</evidence>
<dbReference type="InterPro" id="IPR036390">
    <property type="entry name" value="WH_DNA-bd_sf"/>
</dbReference>
<accession>A0ABY7W172</accession>
<dbReference type="EMBL" id="CP117812">
    <property type="protein sequence ID" value="WDE98023.1"/>
    <property type="molecule type" value="Genomic_DNA"/>
</dbReference>
<dbReference type="Pfam" id="PF01475">
    <property type="entry name" value="FUR"/>
    <property type="match status" value="1"/>
</dbReference>
<comment type="subcellular location">
    <subcellularLocation>
        <location evidence="1">Cytoplasm</location>
    </subcellularLocation>
</comment>
<dbReference type="PANTHER" id="PTHR33202">
    <property type="entry name" value="ZINC UPTAKE REGULATION PROTEIN"/>
    <property type="match status" value="1"/>
</dbReference>
<dbReference type="InterPro" id="IPR002481">
    <property type="entry name" value="FUR"/>
</dbReference>
<sequence>MAYEEILERFKSQLKIMSLKVTRERVIILEEVMKRKDHFDADQFAADLSVGGVKVSRATVYRTLDILHDMKIVHKTTLGHKHQHYENMVDRAHHDHLVCLKCDKVVEFLEPRIEELQEKVCQDHGFVIKDHSLQLFGICGDCTDDDAEGKN</sequence>
<dbReference type="Proteomes" id="UP001214250">
    <property type="component" value="Chromosome 2"/>
</dbReference>
<evidence type="ECO:0000256" key="3">
    <source>
        <dbReference type="ARBA" id="ARBA00011738"/>
    </source>
</evidence>
<evidence type="ECO:0000256" key="1">
    <source>
        <dbReference type="ARBA" id="ARBA00004496"/>
    </source>
</evidence>
<dbReference type="Gene3D" id="1.10.10.10">
    <property type="entry name" value="Winged helix-like DNA-binding domain superfamily/Winged helix DNA-binding domain"/>
    <property type="match status" value="1"/>
</dbReference>
<dbReference type="Gene3D" id="3.30.1490.190">
    <property type="match status" value="1"/>
</dbReference>
<evidence type="ECO:0000256" key="11">
    <source>
        <dbReference type="ARBA" id="ARBA00023163"/>
    </source>
</evidence>
<keyword evidence="5" id="KW-0963">Cytoplasm</keyword>
<evidence type="ECO:0000256" key="7">
    <source>
        <dbReference type="ARBA" id="ARBA00022723"/>
    </source>
</evidence>
<keyword evidence="8" id="KW-0862">Zinc</keyword>
<evidence type="ECO:0000256" key="5">
    <source>
        <dbReference type="ARBA" id="ARBA00022490"/>
    </source>
</evidence>
<keyword evidence="7" id="KW-0479">Metal-binding</keyword>
<organism evidence="12 13">
    <name type="scientific">Lentisphaera profundi</name>
    <dbReference type="NCBI Taxonomy" id="1658616"/>
    <lineage>
        <taxon>Bacteria</taxon>
        <taxon>Pseudomonadati</taxon>
        <taxon>Lentisphaerota</taxon>
        <taxon>Lentisphaeria</taxon>
        <taxon>Lentisphaerales</taxon>
        <taxon>Lentisphaeraceae</taxon>
        <taxon>Lentisphaera</taxon>
    </lineage>
</organism>